<name>M0BYK6_9EURY</name>
<keyword evidence="2" id="KW-1185">Reference proteome</keyword>
<accession>M0BYK6</accession>
<dbReference type="AlphaFoldDB" id="M0BYK6"/>
<proteinExistence type="predicted"/>
<dbReference type="Proteomes" id="UP000011615">
    <property type="component" value="Unassembled WGS sequence"/>
</dbReference>
<evidence type="ECO:0000313" key="1">
    <source>
        <dbReference type="EMBL" id="ELZ16020.1"/>
    </source>
</evidence>
<gene>
    <name evidence="1" type="ORF">C476_17442</name>
</gene>
<organism evidence="1 2">
    <name type="scientific">Natrinema limicola JCM 13563</name>
    <dbReference type="NCBI Taxonomy" id="1230457"/>
    <lineage>
        <taxon>Archaea</taxon>
        <taxon>Methanobacteriati</taxon>
        <taxon>Methanobacteriota</taxon>
        <taxon>Stenosarchaea group</taxon>
        <taxon>Halobacteria</taxon>
        <taxon>Halobacteriales</taxon>
        <taxon>Natrialbaceae</taxon>
        <taxon>Natrinema</taxon>
    </lineage>
</organism>
<sequence length="51" mass="5635">MLGPLLILFVVLVGRNSMTTVLVAGYIVGFVVYTIYNVSTTLEPPDWVQHP</sequence>
<dbReference type="EMBL" id="AOIT01000086">
    <property type="protein sequence ID" value="ELZ16020.1"/>
    <property type="molecule type" value="Genomic_DNA"/>
</dbReference>
<evidence type="ECO:0000313" key="2">
    <source>
        <dbReference type="Proteomes" id="UP000011615"/>
    </source>
</evidence>
<dbReference type="eggNOG" id="arCOG08206">
    <property type="taxonomic scope" value="Archaea"/>
</dbReference>
<reference evidence="1 2" key="1">
    <citation type="journal article" date="2014" name="PLoS Genet.">
        <title>Phylogenetically driven sequencing of extremely halophilic archaea reveals strategies for static and dynamic osmo-response.</title>
        <authorList>
            <person name="Becker E.A."/>
            <person name="Seitzer P.M."/>
            <person name="Tritt A."/>
            <person name="Larsen D."/>
            <person name="Krusor M."/>
            <person name="Yao A.I."/>
            <person name="Wu D."/>
            <person name="Madern D."/>
            <person name="Eisen J.A."/>
            <person name="Darling A.E."/>
            <person name="Facciotti M.T."/>
        </authorList>
    </citation>
    <scope>NUCLEOTIDE SEQUENCE [LARGE SCALE GENOMIC DNA]</scope>
    <source>
        <strain evidence="1 2">JCM 13563</strain>
    </source>
</reference>
<protein>
    <submittedName>
        <fullName evidence="1">Uncharacterized protein</fullName>
    </submittedName>
</protein>
<comment type="caution">
    <text evidence="1">The sequence shown here is derived from an EMBL/GenBank/DDBJ whole genome shotgun (WGS) entry which is preliminary data.</text>
</comment>